<evidence type="ECO:0000256" key="1">
    <source>
        <dbReference type="ARBA" id="ARBA00004604"/>
    </source>
</evidence>
<keyword evidence="2" id="KW-0690">Ribosome biogenesis</keyword>
<evidence type="ECO:0000256" key="3">
    <source>
        <dbReference type="ARBA" id="ARBA00022552"/>
    </source>
</evidence>
<reference evidence="8 9" key="1">
    <citation type="submission" date="2017-08" db="EMBL/GenBank/DDBJ databases">
        <title>Acidophilic green algal genome provides insights into adaptation to an acidic environment.</title>
        <authorList>
            <person name="Hirooka S."/>
            <person name="Hirose Y."/>
            <person name="Kanesaki Y."/>
            <person name="Higuchi S."/>
            <person name="Fujiwara T."/>
            <person name="Onuma R."/>
            <person name="Era A."/>
            <person name="Ohbayashi R."/>
            <person name="Uzuka A."/>
            <person name="Nozaki H."/>
            <person name="Yoshikawa H."/>
            <person name="Miyagishima S.Y."/>
        </authorList>
    </citation>
    <scope>NUCLEOTIDE SEQUENCE [LARGE SCALE GENOMIC DNA]</scope>
    <source>
        <strain evidence="8 9">NIES-2499</strain>
    </source>
</reference>
<dbReference type="GO" id="GO:0005732">
    <property type="term" value="C:sno(s)RNA-containing ribonucleoprotein complex"/>
    <property type="evidence" value="ECO:0007669"/>
    <property type="project" value="InterPro"/>
</dbReference>
<feature type="compositionally biased region" description="Basic residues" evidence="7">
    <location>
        <begin position="289"/>
        <end position="304"/>
    </location>
</feature>
<proteinExistence type="inferred from homology"/>
<feature type="region of interest" description="Disordered" evidence="7">
    <location>
        <begin position="271"/>
        <end position="311"/>
    </location>
</feature>
<evidence type="ECO:0000313" key="8">
    <source>
        <dbReference type="EMBL" id="GAX81661.1"/>
    </source>
</evidence>
<dbReference type="InterPro" id="IPR012173">
    <property type="entry name" value="Mpp10"/>
</dbReference>
<dbReference type="Pfam" id="PF04006">
    <property type="entry name" value="Mpp10"/>
    <property type="match status" value="1"/>
</dbReference>
<sequence>MYGDFFGGDNVDEGNEDEGNEEDELEEDDEDDDQPDDTTDDQGLMHQAGDGERTSKPIENLSKATKQRMAADMSSHERRMARLQERIVELEKEAMADKGWQLRGEADASRRPLNSALELDLDFETTVKAAPQPTEEATADVEAMIKRRVVDHRFDDVIRVVPPPLETRTRTLELDDNKSKKGLGELYEDDFVKAAVGGSAADKDERVRLEAKAIFQALVSKLDALSHFHFAPKPVLEELAVRTDVAAVLMEEAAPVAVSAASMRLPTEVFKAQQEGAPKADGEMSREDRKRKRAQLKRSKKAERARKETERRDKAIALGGVAPVTGRRSAEDAALLAKAGKRARPLQGTESASTAAGKRSEFGKSTAVFGRLQELRDQAKAGAGPGNSKSSRLSDKEPGSVIASGSAFRL</sequence>
<evidence type="ECO:0000256" key="6">
    <source>
        <dbReference type="ARBA" id="ARBA00029455"/>
    </source>
</evidence>
<dbReference type="EMBL" id="BEGY01000068">
    <property type="protein sequence ID" value="GAX81661.1"/>
    <property type="molecule type" value="Genomic_DNA"/>
</dbReference>
<comment type="subcellular location">
    <subcellularLocation>
        <location evidence="1">Nucleus</location>
        <location evidence="1">Nucleolus</location>
    </subcellularLocation>
</comment>
<dbReference type="GO" id="GO:0034457">
    <property type="term" value="C:Mpp10 complex"/>
    <property type="evidence" value="ECO:0007669"/>
    <property type="project" value="InterPro"/>
</dbReference>
<organism evidence="8 9">
    <name type="scientific">Chlamydomonas eustigma</name>
    <dbReference type="NCBI Taxonomy" id="1157962"/>
    <lineage>
        <taxon>Eukaryota</taxon>
        <taxon>Viridiplantae</taxon>
        <taxon>Chlorophyta</taxon>
        <taxon>core chlorophytes</taxon>
        <taxon>Chlorophyceae</taxon>
        <taxon>CS clade</taxon>
        <taxon>Chlamydomonadales</taxon>
        <taxon>Chlamydomonadaceae</taxon>
        <taxon>Chlamydomonas</taxon>
    </lineage>
</organism>
<keyword evidence="5" id="KW-0687">Ribonucleoprotein</keyword>
<gene>
    <name evidence="8" type="ORF">CEUSTIGMA_g9089.t1</name>
</gene>
<keyword evidence="4" id="KW-0539">Nucleus</keyword>
<dbReference type="PANTHER" id="PTHR17039:SF0">
    <property type="entry name" value="U3 SMALL NUCLEOLAR RIBONUCLEOPROTEIN PROTEIN MPP10"/>
    <property type="match status" value="1"/>
</dbReference>
<keyword evidence="9" id="KW-1185">Reference proteome</keyword>
<evidence type="ECO:0000313" key="9">
    <source>
        <dbReference type="Proteomes" id="UP000232323"/>
    </source>
</evidence>
<comment type="caution">
    <text evidence="8">The sequence shown here is derived from an EMBL/GenBank/DDBJ whole genome shotgun (WGS) entry which is preliminary data.</text>
</comment>
<feature type="compositionally biased region" description="Acidic residues" evidence="7">
    <location>
        <begin position="10"/>
        <end position="40"/>
    </location>
</feature>
<name>A0A250XF20_9CHLO</name>
<evidence type="ECO:0000256" key="4">
    <source>
        <dbReference type="ARBA" id="ARBA00023242"/>
    </source>
</evidence>
<accession>A0A250XF20</accession>
<dbReference type="PANTHER" id="PTHR17039">
    <property type="entry name" value="U3 SMALL NUCLEOLAR RIBONUCLEOPROTEIN PROTEIN MPP10"/>
    <property type="match status" value="1"/>
</dbReference>
<comment type="similarity">
    <text evidence="6">Belongs to the MPP10 family.</text>
</comment>
<dbReference type="GO" id="GO:0006364">
    <property type="term" value="P:rRNA processing"/>
    <property type="evidence" value="ECO:0007669"/>
    <property type="project" value="UniProtKB-KW"/>
</dbReference>
<evidence type="ECO:0000256" key="2">
    <source>
        <dbReference type="ARBA" id="ARBA00022517"/>
    </source>
</evidence>
<dbReference type="Proteomes" id="UP000232323">
    <property type="component" value="Unassembled WGS sequence"/>
</dbReference>
<dbReference type="OrthoDB" id="445326at2759"/>
<feature type="region of interest" description="Disordered" evidence="7">
    <location>
        <begin position="1"/>
        <end position="80"/>
    </location>
</feature>
<evidence type="ECO:0000256" key="7">
    <source>
        <dbReference type="SAM" id="MobiDB-lite"/>
    </source>
</evidence>
<keyword evidence="3" id="KW-0698">rRNA processing</keyword>
<feature type="compositionally biased region" description="Basic and acidic residues" evidence="7">
    <location>
        <begin position="278"/>
        <end position="288"/>
    </location>
</feature>
<evidence type="ECO:0000256" key="5">
    <source>
        <dbReference type="ARBA" id="ARBA00023274"/>
    </source>
</evidence>
<dbReference type="AlphaFoldDB" id="A0A250XF20"/>
<feature type="region of interest" description="Disordered" evidence="7">
    <location>
        <begin position="338"/>
        <end position="410"/>
    </location>
</feature>
<dbReference type="GO" id="GO:0032040">
    <property type="term" value="C:small-subunit processome"/>
    <property type="evidence" value="ECO:0007669"/>
    <property type="project" value="TreeGrafter"/>
</dbReference>
<protein>
    <submittedName>
        <fullName evidence="8">Uncharacterized protein</fullName>
    </submittedName>
</protein>
<dbReference type="STRING" id="1157962.A0A250XF20"/>